<comment type="similarity">
    <text evidence="1">Belongs to the actin family.</text>
</comment>
<gene>
    <name evidence="3" type="primary">ARP9</name>
    <name evidence="3" type="ORF">DEBR0S1_12992G</name>
</gene>
<dbReference type="Gene3D" id="3.30.420.40">
    <property type="match status" value="2"/>
</dbReference>
<dbReference type="Gene3D" id="3.90.640.60">
    <property type="match status" value="1"/>
</dbReference>
<sequence>MAPSFKDEAHLIILPGSLHTLVRFGLEDAITPPTYSIPTKVYRNPNQDGCFQATAPVGSEGDPESYAVYPIVRGEIVNVDALDFLFKCVLRSVLKDNPLVLLDSITFTLIQSSSRWSPVALEMITNYAFETLQLAAFAVVPAALCSLFAHGSFSNACVIDVGYEKCEISPIVDFQVFAPAVTYLEEGGKSINKRLHELLPELSDDQIESLKRSPIFECLSEEQAKGSYFGVAGLLDDGKAKNPEDEGVLDIASIVTSEKSTREILEEKEREKREKSHKKKGKTEDEKSNSERENNQFVDNEGNVITVGKERFQGSGRLIENLSHAIFRALSKVPDMKKREECYENLVICGKTSSIRGFKEELLVQLYSKFVAGADIEEYEKRRKERIRQGASFRNEAAGLMDELQLAQAPKRVRVIPKPDYFSAWKKAGFEDCAFLGGEILCRQIFGGSGDNELYLSKEEYYDKGPMWIRHVKL</sequence>
<protein>
    <submittedName>
        <fullName evidence="3">DEBR0S1_12992g1_1</fullName>
    </submittedName>
</protein>
<dbReference type="AlphaFoldDB" id="A0A7D9CWD8"/>
<dbReference type="EMBL" id="CABFWN010000001">
    <property type="protein sequence ID" value="VUG16290.1"/>
    <property type="molecule type" value="Genomic_DNA"/>
</dbReference>
<evidence type="ECO:0000256" key="2">
    <source>
        <dbReference type="SAM" id="MobiDB-lite"/>
    </source>
</evidence>
<feature type="region of interest" description="Disordered" evidence="2">
    <location>
        <begin position="262"/>
        <end position="297"/>
    </location>
</feature>
<dbReference type="SUPFAM" id="SSF53067">
    <property type="entry name" value="Actin-like ATPase domain"/>
    <property type="match status" value="2"/>
</dbReference>
<feature type="compositionally biased region" description="Basic and acidic residues" evidence="2">
    <location>
        <begin position="282"/>
        <end position="294"/>
    </location>
</feature>
<accession>A0A7D9CWD8</accession>
<dbReference type="Proteomes" id="UP000478008">
    <property type="component" value="Unassembled WGS sequence"/>
</dbReference>
<proteinExistence type="inferred from homology"/>
<evidence type="ECO:0000313" key="4">
    <source>
        <dbReference type="Proteomes" id="UP000478008"/>
    </source>
</evidence>
<evidence type="ECO:0000256" key="1">
    <source>
        <dbReference type="RuleBase" id="RU000487"/>
    </source>
</evidence>
<dbReference type="SMART" id="SM00268">
    <property type="entry name" value="ACTIN"/>
    <property type="match status" value="1"/>
</dbReference>
<dbReference type="InterPro" id="IPR043129">
    <property type="entry name" value="ATPase_NBD"/>
</dbReference>
<reference evidence="3 4" key="1">
    <citation type="submission" date="2019-07" db="EMBL/GenBank/DDBJ databases">
        <authorList>
            <person name="Friedrich A."/>
            <person name="Schacherer J."/>
        </authorList>
    </citation>
    <scope>NUCLEOTIDE SEQUENCE [LARGE SCALE GENOMIC DNA]</scope>
</reference>
<dbReference type="PANTHER" id="PTHR11937">
    <property type="entry name" value="ACTIN"/>
    <property type="match status" value="1"/>
</dbReference>
<name>A0A7D9CWD8_DEKBR</name>
<evidence type="ECO:0000313" key="3">
    <source>
        <dbReference type="EMBL" id="VUG16290.1"/>
    </source>
</evidence>
<dbReference type="Pfam" id="PF00022">
    <property type="entry name" value="Actin"/>
    <property type="match status" value="1"/>
</dbReference>
<dbReference type="InterPro" id="IPR004000">
    <property type="entry name" value="Actin"/>
</dbReference>
<organism evidence="3 4">
    <name type="scientific">Dekkera bruxellensis</name>
    <name type="common">Brettanomyces custersii</name>
    <dbReference type="NCBI Taxonomy" id="5007"/>
    <lineage>
        <taxon>Eukaryota</taxon>
        <taxon>Fungi</taxon>
        <taxon>Dikarya</taxon>
        <taxon>Ascomycota</taxon>
        <taxon>Saccharomycotina</taxon>
        <taxon>Pichiomycetes</taxon>
        <taxon>Pichiales</taxon>
        <taxon>Pichiaceae</taxon>
        <taxon>Brettanomyces</taxon>
    </lineage>
</organism>
<feature type="compositionally biased region" description="Basic and acidic residues" evidence="2">
    <location>
        <begin position="262"/>
        <end position="274"/>
    </location>
</feature>
<keyword evidence="4" id="KW-1185">Reference proteome</keyword>